<dbReference type="EMBL" id="PEHN01000001">
    <property type="protein sequence ID" value="PHZ29393.1"/>
    <property type="molecule type" value="Genomic_DNA"/>
</dbReference>
<dbReference type="Pfam" id="PF06674">
    <property type="entry name" value="DUF1176"/>
    <property type="match status" value="1"/>
</dbReference>
<dbReference type="AlphaFoldDB" id="A0A2G4U7U6"/>
<dbReference type="InterPro" id="IPR009560">
    <property type="entry name" value="DUF1176"/>
</dbReference>
<dbReference type="RefSeq" id="WP_087816451.1">
    <property type="nucleotide sequence ID" value="NZ_PEHN01000001.1"/>
</dbReference>
<dbReference type="Proteomes" id="UP000229378">
    <property type="component" value="Unassembled WGS sequence"/>
</dbReference>
<sequence length="363" mass="39473">MFLNGWIMTKRNYTTTVFSKRSARLFIAGLALMVSQGTYATLSLESASFTHKDWDLICDNTLTCRAAGYSSGDTDPAATVLLIRDAGPATPVSNQVMLADYDGETASKNPGVPLLIIDNHSLGKLLAVDGDAWRMSHSQFTAFMQALRRDSKIIFKDNVNEYIFSGSGSSAVLLKMDDVQGRVGTTGALMKKGGNSESGVKIPVPQPVIIKAPVRDKQSRDMTLQETVLIKPLLMELVGSVTECDKERINGTWQIAGLNEKLSLVIAPCWMAAYNSGDVHFVISNDMSSPPVMVTDSGTSYDDGIVDFSMKGRGLGDCWSYEEWVWNGKCFEPSAAGNTGRCRLIRPGGAWSMPILKTNVVTE</sequence>
<evidence type="ECO:0000313" key="1">
    <source>
        <dbReference type="EMBL" id="PHZ29393.1"/>
    </source>
</evidence>
<name>A0A2G4U7U6_YERBE</name>
<proteinExistence type="predicted"/>
<organism evidence="1 2">
    <name type="scientific">Yersinia bercovieri</name>
    <dbReference type="NCBI Taxonomy" id="634"/>
    <lineage>
        <taxon>Bacteria</taxon>
        <taxon>Pseudomonadati</taxon>
        <taxon>Pseudomonadota</taxon>
        <taxon>Gammaproteobacteria</taxon>
        <taxon>Enterobacterales</taxon>
        <taxon>Yersiniaceae</taxon>
        <taxon>Yersinia</taxon>
    </lineage>
</organism>
<protein>
    <submittedName>
        <fullName evidence="1">DUF1176 domain-containing protein</fullName>
    </submittedName>
</protein>
<gene>
    <name evidence="1" type="ORF">CS533_01275</name>
</gene>
<reference evidence="1 2" key="1">
    <citation type="submission" date="2017-10" db="EMBL/GenBank/DDBJ databases">
        <authorList>
            <person name="Banno H."/>
            <person name="Chua N.-H."/>
        </authorList>
    </citation>
    <scope>NUCLEOTIDE SEQUENCE [LARGE SCALE GENOMIC DNA]</scope>
    <source>
        <strain evidence="1 2">SCPM-O-B-7607</strain>
    </source>
</reference>
<accession>A0A2G4U7U6</accession>
<evidence type="ECO:0000313" key="2">
    <source>
        <dbReference type="Proteomes" id="UP000229378"/>
    </source>
</evidence>
<comment type="caution">
    <text evidence="1">The sequence shown here is derived from an EMBL/GenBank/DDBJ whole genome shotgun (WGS) entry which is preliminary data.</text>
</comment>